<evidence type="ECO:0000256" key="1">
    <source>
        <dbReference type="SAM" id="MobiDB-lite"/>
    </source>
</evidence>
<feature type="compositionally biased region" description="Basic and acidic residues" evidence="1">
    <location>
        <begin position="49"/>
        <end position="77"/>
    </location>
</feature>
<feature type="region of interest" description="Disordered" evidence="1">
    <location>
        <begin position="41"/>
        <end position="77"/>
    </location>
</feature>
<dbReference type="AlphaFoldDB" id="A0AAQ3JTU8"/>
<gene>
    <name evidence="2" type="ORF">Cni_G05055</name>
</gene>
<evidence type="ECO:0000313" key="3">
    <source>
        <dbReference type="Proteomes" id="UP001327560"/>
    </source>
</evidence>
<dbReference type="PANTHER" id="PTHR34776">
    <property type="entry name" value="F17F16.3 PROTEIN"/>
    <property type="match status" value="1"/>
</dbReference>
<reference evidence="2 3" key="1">
    <citation type="submission" date="2023-10" db="EMBL/GenBank/DDBJ databases">
        <title>Chromosome-scale genome assembly provides insights into flower coloration mechanisms of Canna indica.</title>
        <authorList>
            <person name="Li C."/>
        </authorList>
    </citation>
    <scope>NUCLEOTIDE SEQUENCE [LARGE SCALE GENOMIC DNA]</scope>
    <source>
        <tissue evidence="2">Flower</tissue>
    </source>
</reference>
<accession>A0AAQ3JTU8</accession>
<name>A0AAQ3JTU8_9LILI</name>
<keyword evidence="3" id="KW-1185">Reference proteome</keyword>
<feature type="compositionally biased region" description="Basic and acidic residues" evidence="1">
    <location>
        <begin position="113"/>
        <end position="176"/>
    </location>
</feature>
<dbReference type="EMBL" id="CP136891">
    <property type="protein sequence ID" value="WOK96348.1"/>
    <property type="molecule type" value="Genomic_DNA"/>
</dbReference>
<sequence length="396" mass="44233">MASFHLPTFGFQFPSLQGLLQPLVGLGELLQTRPLQWIKTSPLSPSMSHKAESKEAQRRETMGQGGEEKTRPEPKVDIQERGEIFFFYRPKVNREEARSPDDVQRMYVVLRPESGERSVEEKQSPDSGKEGKMSRRDGENKNGSEGEEGKTSSEGDEDKKGNGSRDGKEGGRGCEEVNIEERPLLRFIVMGKKSLPDPKQRSRPFWGFVELVTTKIEDIKAALQGEEYETATRGHRHKPPARALAEGIYRILRHQSGRQTHTHLVYKLEFPPGDTENEPQESLNIEREASYLIQIKNPEQGGGSGGFGGLQSKRKASFPAHLQGQFGKRRFHAADPPDFLNYEGCELLLIAAADDVEEELGLELKTECEADAKCSDLLQVFGEAASSKPLLSGTWL</sequence>
<evidence type="ECO:0000313" key="2">
    <source>
        <dbReference type="EMBL" id="WOK96348.1"/>
    </source>
</evidence>
<dbReference type="Proteomes" id="UP001327560">
    <property type="component" value="Chromosome 2"/>
</dbReference>
<protein>
    <submittedName>
        <fullName evidence="2">Uncharacterized protein</fullName>
    </submittedName>
</protein>
<proteinExistence type="predicted"/>
<organism evidence="2 3">
    <name type="scientific">Canna indica</name>
    <name type="common">Indian-shot</name>
    <dbReference type="NCBI Taxonomy" id="4628"/>
    <lineage>
        <taxon>Eukaryota</taxon>
        <taxon>Viridiplantae</taxon>
        <taxon>Streptophyta</taxon>
        <taxon>Embryophyta</taxon>
        <taxon>Tracheophyta</taxon>
        <taxon>Spermatophyta</taxon>
        <taxon>Magnoliopsida</taxon>
        <taxon>Liliopsida</taxon>
        <taxon>Zingiberales</taxon>
        <taxon>Cannaceae</taxon>
        <taxon>Canna</taxon>
    </lineage>
</organism>
<feature type="region of interest" description="Disordered" evidence="1">
    <location>
        <begin position="110"/>
        <end position="176"/>
    </location>
</feature>
<dbReference type="PANTHER" id="PTHR34776:SF1">
    <property type="entry name" value="F17F16.3 PROTEIN"/>
    <property type="match status" value="1"/>
</dbReference>